<dbReference type="PRINTS" id="PR00080">
    <property type="entry name" value="SDRFAMILY"/>
</dbReference>
<dbReference type="InterPro" id="IPR020904">
    <property type="entry name" value="Sc_DH/Rdtase_CS"/>
</dbReference>
<sequence>MNRLAGKVAVVTGASPNIGGAIARGFAAEGAAVVCTDIDEAVAAVCAESIMASGGQAIAVAGDVTDPEHAESTVAQAVQRWGQVDVLVNNAMWFNRKGLLTAPIEEFRRQLDIILGGAFLFTQAVSRAMIDGKRGGSIINVLSTAAWQGEPGNIGYCTGKSGLINFSRSAAMELAEYGIRVNNFTPTATMPTDPELARAMAAAMAAHTSMYSMDFAGAMPLSRLPSPSDYVPALVYLAADESAMVTGTNLTVDGGATARYWPWMPHSDDTKS</sequence>
<name>A0ABZ1YU11_9NOCA</name>
<dbReference type="Pfam" id="PF13561">
    <property type="entry name" value="adh_short_C2"/>
    <property type="match status" value="1"/>
</dbReference>
<dbReference type="PANTHER" id="PTHR42760">
    <property type="entry name" value="SHORT-CHAIN DEHYDROGENASES/REDUCTASES FAMILY MEMBER"/>
    <property type="match status" value="1"/>
</dbReference>
<dbReference type="RefSeq" id="WP_329410307.1">
    <property type="nucleotide sequence ID" value="NZ_CP109441.1"/>
</dbReference>
<evidence type="ECO:0000313" key="4">
    <source>
        <dbReference type="Proteomes" id="UP001432062"/>
    </source>
</evidence>
<evidence type="ECO:0000256" key="2">
    <source>
        <dbReference type="ARBA" id="ARBA00023002"/>
    </source>
</evidence>
<organism evidence="3 4">
    <name type="scientific">Nocardia vinacea</name>
    <dbReference type="NCBI Taxonomy" id="96468"/>
    <lineage>
        <taxon>Bacteria</taxon>
        <taxon>Bacillati</taxon>
        <taxon>Actinomycetota</taxon>
        <taxon>Actinomycetes</taxon>
        <taxon>Mycobacteriales</taxon>
        <taxon>Nocardiaceae</taxon>
        <taxon>Nocardia</taxon>
    </lineage>
</organism>
<dbReference type="SUPFAM" id="SSF51735">
    <property type="entry name" value="NAD(P)-binding Rossmann-fold domains"/>
    <property type="match status" value="1"/>
</dbReference>
<dbReference type="Proteomes" id="UP001432062">
    <property type="component" value="Chromosome"/>
</dbReference>
<dbReference type="Gene3D" id="3.40.50.720">
    <property type="entry name" value="NAD(P)-binding Rossmann-like Domain"/>
    <property type="match status" value="1"/>
</dbReference>
<dbReference type="CDD" id="cd05233">
    <property type="entry name" value="SDR_c"/>
    <property type="match status" value="1"/>
</dbReference>
<dbReference type="PANTHER" id="PTHR42760:SF133">
    <property type="entry name" value="3-OXOACYL-[ACYL-CARRIER-PROTEIN] REDUCTASE"/>
    <property type="match status" value="1"/>
</dbReference>
<protein>
    <submittedName>
        <fullName evidence="3">SDR family oxidoreductase</fullName>
    </submittedName>
</protein>
<keyword evidence="2" id="KW-0560">Oxidoreductase</keyword>
<dbReference type="PRINTS" id="PR00081">
    <property type="entry name" value="GDHRDH"/>
</dbReference>
<reference evidence="3" key="1">
    <citation type="submission" date="2022-10" db="EMBL/GenBank/DDBJ databases">
        <title>The complete genomes of actinobacterial strains from the NBC collection.</title>
        <authorList>
            <person name="Joergensen T.S."/>
            <person name="Alvarez Arevalo M."/>
            <person name="Sterndorff E.B."/>
            <person name="Faurdal D."/>
            <person name="Vuksanovic O."/>
            <person name="Mourched A.-S."/>
            <person name="Charusanti P."/>
            <person name="Shaw S."/>
            <person name="Blin K."/>
            <person name="Weber T."/>
        </authorList>
    </citation>
    <scope>NUCLEOTIDE SEQUENCE</scope>
    <source>
        <strain evidence="3">NBC_01482</strain>
    </source>
</reference>
<dbReference type="EMBL" id="CP109441">
    <property type="protein sequence ID" value="WUV46518.1"/>
    <property type="molecule type" value="Genomic_DNA"/>
</dbReference>
<dbReference type="InterPro" id="IPR036291">
    <property type="entry name" value="NAD(P)-bd_dom_sf"/>
</dbReference>
<proteinExistence type="inferred from homology"/>
<comment type="similarity">
    <text evidence="1">Belongs to the short-chain dehydrogenases/reductases (SDR) family.</text>
</comment>
<evidence type="ECO:0000313" key="3">
    <source>
        <dbReference type="EMBL" id="WUV46518.1"/>
    </source>
</evidence>
<dbReference type="PROSITE" id="PS00061">
    <property type="entry name" value="ADH_SHORT"/>
    <property type="match status" value="1"/>
</dbReference>
<dbReference type="InterPro" id="IPR002347">
    <property type="entry name" value="SDR_fam"/>
</dbReference>
<gene>
    <name evidence="3" type="ORF">OG563_47080</name>
</gene>
<accession>A0ABZ1YU11</accession>
<keyword evidence="4" id="KW-1185">Reference proteome</keyword>
<evidence type="ECO:0000256" key="1">
    <source>
        <dbReference type="ARBA" id="ARBA00006484"/>
    </source>
</evidence>